<reference evidence="3" key="1">
    <citation type="submission" date="2024-05" db="EMBL/GenBank/DDBJ databases">
        <title>30 novel species of actinomycetes from the DSMZ collection.</title>
        <authorList>
            <person name="Nouioui I."/>
        </authorList>
    </citation>
    <scope>NUCLEOTIDE SEQUENCE</scope>
    <source>
        <strain evidence="3">DSM 40712</strain>
    </source>
</reference>
<feature type="compositionally biased region" description="Low complexity" evidence="1">
    <location>
        <begin position="42"/>
        <end position="59"/>
    </location>
</feature>
<feature type="compositionally biased region" description="Basic and acidic residues" evidence="1">
    <location>
        <begin position="60"/>
        <end position="72"/>
    </location>
</feature>
<dbReference type="Proteomes" id="UP001180724">
    <property type="component" value="Unassembled WGS sequence"/>
</dbReference>
<keyword evidence="2" id="KW-0732">Signal</keyword>
<accession>A0ABU3ALD5</accession>
<dbReference type="RefSeq" id="WP_311572503.1">
    <property type="nucleotide sequence ID" value="NZ_JAVRFH010000009.1"/>
</dbReference>
<feature type="region of interest" description="Disordered" evidence="1">
    <location>
        <begin position="32"/>
        <end position="167"/>
    </location>
</feature>
<dbReference type="EMBL" id="JAVRFH010000009">
    <property type="protein sequence ID" value="MDT0611001.1"/>
    <property type="molecule type" value="Genomic_DNA"/>
</dbReference>
<protein>
    <recommendedName>
        <fullName evidence="5">Lipoprotein</fullName>
    </recommendedName>
</protein>
<sequence>MHRTTTTATLLVTMAISALTGCTTVQGPIVADPSAAGAHSSAPRAEGPAAPAAAQAPAREALERTGSSRDPGRASGKPRRTAPAQQRKKQPADRSKQRPRPDRPEAPVRERAPERPPTGVPDVPLPDGGGVGKDAGNKADVCALGKQYGGWRPGSPEAVICERTHRR</sequence>
<feature type="chain" id="PRO_5045843307" description="Lipoprotein" evidence="2">
    <location>
        <begin position="21"/>
        <end position="167"/>
    </location>
</feature>
<evidence type="ECO:0000256" key="1">
    <source>
        <dbReference type="SAM" id="MobiDB-lite"/>
    </source>
</evidence>
<evidence type="ECO:0000256" key="2">
    <source>
        <dbReference type="SAM" id="SignalP"/>
    </source>
</evidence>
<feature type="compositionally biased region" description="Basic and acidic residues" evidence="1">
    <location>
        <begin position="90"/>
        <end position="114"/>
    </location>
</feature>
<feature type="signal peptide" evidence="2">
    <location>
        <begin position="1"/>
        <end position="20"/>
    </location>
</feature>
<evidence type="ECO:0000313" key="4">
    <source>
        <dbReference type="Proteomes" id="UP001180724"/>
    </source>
</evidence>
<comment type="caution">
    <text evidence="3">The sequence shown here is derived from an EMBL/GenBank/DDBJ whole genome shotgun (WGS) entry which is preliminary data.</text>
</comment>
<gene>
    <name evidence="3" type="ORF">RM812_12275</name>
</gene>
<name>A0ABU3ALD5_9ACTN</name>
<evidence type="ECO:0008006" key="5">
    <source>
        <dbReference type="Google" id="ProtNLM"/>
    </source>
</evidence>
<dbReference type="PROSITE" id="PS51257">
    <property type="entry name" value="PROKAR_LIPOPROTEIN"/>
    <property type="match status" value="1"/>
</dbReference>
<keyword evidence="4" id="KW-1185">Reference proteome</keyword>
<proteinExistence type="predicted"/>
<organism evidence="3 4">
    <name type="scientific">Streptomyces lancefieldiae</name>
    <dbReference type="NCBI Taxonomy" id="3075520"/>
    <lineage>
        <taxon>Bacteria</taxon>
        <taxon>Bacillati</taxon>
        <taxon>Actinomycetota</taxon>
        <taxon>Actinomycetes</taxon>
        <taxon>Kitasatosporales</taxon>
        <taxon>Streptomycetaceae</taxon>
        <taxon>Streptomyces</taxon>
    </lineage>
</organism>
<evidence type="ECO:0000313" key="3">
    <source>
        <dbReference type="EMBL" id="MDT0611001.1"/>
    </source>
</evidence>